<feature type="domain" description="Moybdenum cofactor oxidoreductase dimerisation" evidence="7">
    <location>
        <begin position="250"/>
        <end position="362"/>
    </location>
</feature>
<accession>A0A381TCQ6</accession>
<dbReference type="InterPro" id="IPR014756">
    <property type="entry name" value="Ig_E-set"/>
</dbReference>
<dbReference type="PRINTS" id="PR00407">
    <property type="entry name" value="EUMOPTERIN"/>
</dbReference>
<dbReference type="Pfam" id="PF00174">
    <property type="entry name" value="Oxidored_molyb"/>
    <property type="match status" value="1"/>
</dbReference>
<dbReference type="Pfam" id="PF03404">
    <property type="entry name" value="Mo-co_dimer"/>
    <property type="match status" value="1"/>
</dbReference>
<feature type="non-terminal residue" evidence="8">
    <location>
        <position position="1"/>
    </location>
</feature>
<dbReference type="GO" id="GO:0008482">
    <property type="term" value="F:sulfite oxidase activity"/>
    <property type="evidence" value="ECO:0007669"/>
    <property type="project" value="TreeGrafter"/>
</dbReference>
<evidence type="ECO:0000256" key="4">
    <source>
        <dbReference type="ARBA" id="ARBA00023002"/>
    </source>
</evidence>
<dbReference type="SUPFAM" id="SSF81296">
    <property type="entry name" value="E set domains"/>
    <property type="match status" value="1"/>
</dbReference>
<dbReference type="EMBL" id="UINC01004298">
    <property type="protein sequence ID" value="SVA13291.1"/>
    <property type="molecule type" value="Genomic_DNA"/>
</dbReference>
<dbReference type="InterPro" id="IPR030835">
    <property type="entry name" value="Sulfite_DH_SoxC"/>
</dbReference>
<dbReference type="PANTHER" id="PTHR19372:SF7">
    <property type="entry name" value="SULFITE OXIDASE, MITOCHONDRIAL"/>
    <property type="match status" value="1"/>
</dbReference>
<dbReference type="SUPFAM" id="SSF56524">
    <property type="entry name" value="Oxidoreductase molybdopterin-binding domain"/>
    <property type="match status" value="1"/>
</dbReference>
<evidence type="ECO:0008006" key="9">
    <source>
        <dbReference type="Google" id="ProtNLM"/>
    </source>
</evidence>
<feature type="compositionally biased region" description="Low complexity" evidence="5">
    <location>
        <begin position="1"/>
        <end position="12"/>
    </location>
</feature>
<dbReference type="PANTHER" id="PTHR19372">
    <property type="entry name" value="SULFITE REDUCTASE"/>
    <property type="match status" value="1"/>
</dbReference>
<dbReference type="NCBIfam" id="TIGR04555">
    <property type="entry name" value="sulfite_DH_soxC"/>
    <property type="match status" value="1"/>
</dbReference>
<organism evidence="8">
    <name type="scientific">marine metagenome</name>
    <dbReference type="NCBI Taxonomy" id="408172"/>
    <lineage>
        <taxon>unclassified sequences</taxon>
        <taxon>metagenomes</taxon>
        <taxon>ecological metagenomes</taxon>
    </lineage>
</organism>
<keyword evidence="2" id="KW-0500">Molybdenum</keyword>
<name>A0A381TCQ6_9ZZZZ</name>
<feature type="region of interest" description="Disordered" evidence="5">
    <location>
        <begin position="1"/>
        <end position="54"/>
    </location>
</feature>
<dbReference type="GO" id="GO:0030151">
    <property type="term" value="F:molybdenum ion binding"/>
    <property type="evidence" value="ECO:0007669"/>
    <property type="project" value="InterPro"/>
</dbReference>
<dbReference type="Gene3D" id="3.90.420.10">
    <property type="entry name" value="Oxidoreductase, molybdopterin-binding domain"/>
    <property type="match status" value="1"/>
</dbReference>
<dbReference type="Gene3D" id="2.60.40.650">
    <property type="match status" value="1"/>
</dbReference>
<dbReference type="InterPro" id="IPR036374">
    <property type="entry name" value="OxRdtase_Mopterin-bd_sf"/>
</dbReference>
<evidence type="ECO:0000313" key="8">
    <source>
        <dbReference type="EMBL" id="SVA13291.1"/>
    </source>
</evidence>
<keyword evidence="4" id="KW-0560">Oxidoreductase</keyword>
<evidence type="ECO:0000256" key="5">
    <source>
        <dbReference type="SAM" id="MobiDB-lite"/>
    </source>
</evidence>
<dbReference type="GO" id="GO:0043546">
    <property type="term" value="F:molybdopterin cofactor binding"/>
    <property type="evidence" value="ECO:0007669"/>
    <property type="project" value="TreeGrafter"/>
</dbReference>
<reference evidence="8" key="1">
    <citation type="submission" date="2018-05" db="EMBL/GenBank/DDBJ databases">
        <authorList>
            <person name="Lanie J.A."/>
            <person name="Ng W.-L."/>
            <person name="Kazmierczak K.M."/>
            <person name="Andrzejewski T.M."/>
            <person name="Davidsen T.M."/>
            <person name="Wayne K.J."/>
            <person name="Tettelin H."/>
            <person name="Glass J.I."/>
            <person name="Rusch D."/>
            <person name="Podicherti R."/>
            <person name="Tsui H.-C.T."/>
            <person name="Winkler M.E."/>
        </authorList>
    </citation>
    <scope>NUCLEOTIDE SEQUENCE</scope>
</reference>
<evidence type="ECO:0000256" key="1">
    <source>
        <dbReference type="ARBA" id="ARBA00001924"/>
    </source>
</evidence>
<protein>
    <recommendedName>
        <fullName evidence="9">Oxidoreductase molybdopterin-binding domain-containing protein</fullName>
    </recommendedName>
</protein>
<sequence>VVGAAATAPVAGQQSIDTTRRPGRGPNGLDQRSPFVTPRRDPSSTSSRTPLQDLRGTITPADLHFERHHGGVPEIDPGRYELLVHGMVDRPTVFTLADLQRFPATSRTCFLECSGNLRRGGPETLPQMVCGLTSQTEWTGVMLSALFAEVGADPNATWFLAEGQDAAVMTRSIPAEKAFDDAMVVYAQNGDALMPGNGYPARLLLPGWEGNASVKWLRRIELADQPFMTREETSKYTDPLGDGTVRQFSFVMDARSIITDPAYPRVIEPGWHEIRGLAWSGRGRITNVEVSVDGGNSWEQAALQGPVLPKAHVRFRHPWNWTGGPAEIMSRATDESGYVQPTWETLRAARGPNTRYHQNPITSWTITGSGRVLFGAERLQA</sequence>
<gene>
    <name evidence="8" type="ORF">METZ01_LOCUS66145</name>
</gene>
<dbReference type="GO" id="GO:0020037">
    <property type="term" value="F:heme binding"/>
    <property type="evidence" value="ECO:0007669"/>
    <property type="project" value="TreeGrafter"/>
</dbReference>
<keyword evidence="3" id="KW-0479">Metal-binding</keyword>
<dbReference type="InterPro" id="IPR005066">
    <property type="entry name" value="MoCF_OxRdtse_dimer"/>
</dbReference>
<dbReference type="InterPro" id="IPR008335">
    <property type="entry name" value="Mopterin_OxRdtase_euk"/>
</dbReference>
<dbReference type="InterPro" id="IPR000572">
    <property type="entry name" value="OxRdtase_Mopterin-bd_dom"/>
</dbReference>
<feature type="domain" description="Oxidoreductase molybdopterin-binding" evidence="6">
    <location>
        <begin position="69"/>
        <end position="228"/>
    </location>
</feature>
<dbReference type="AlphaFoldDB" id="A0A381TCQ6"/>
<evidence type="ECO:0000259" key="6">
    <source>
        <dbReference type="Pfam" id="PF00174"/>
    </source>
</evidence>
<proteinExistence type="predicted"/>
<evidence type="ECO:0000256" key="3">
    <source>
        <dbReference type="ARBA" id="ARBA00022723"/>
    </source>
</evidence>
<evidence type="ECO:0000259" key="7">
    <source>
        <dbReference type="Pfam" id="PF03404"/>
    </source>
</evidence>
<dbReference type="GO" id="GO:0006790">
    <property type="term" value="P:sulfur compound metabolic process"/>
    <property type="evidence" value="ECO:0007669"/>
    <property type="project" value="TreeGrafter"/>
</dbReference>
<evidence type="ECO:0000256" key="2">
    <source>
        <dbReference type="ARBA" id="ARBA00022505"/>
    </source>
</evidence>
<comment type="cofactor">
    <cofactor evidence="1">
        <name>Mo-molybdopterin</name>
        <dbReference type="ChEBI" id="CHEBI:71302"/>
    </cofactor>
</comment>